<keyword evidence="4 5" id="KW-0472">Membrane</keyword>
<dbReference type="InterPro" id="IPR052556">
    <property type="entry name" value="PolySynth_Transporter"/>
</dbReference>
<dbReference type="EMBL" id="CABFMQ020000001">
    <property type="protein sequence ID" value="VTZ48391.1"/>
    <property type="molecule type" value="Genomic_DNA"/>
</dbReference>
<organism evidence="6 7">
    <name type="scientific">Methylocella tundrae</name>
    <dbReference type="NCBI Taxonomy" id="227605"/>
    <lineage>
        <taxon>Bacteria</taxon>
        <taxon>Pseudomonadati</taxon>
        <taxon>Pseudomonadota</taxon>
        <taxon>Alphaproteobacteria</taxon>
        <taxon>Hyphomicrobiales</taxon>
        <taxon>Beijerinckiaceae</taxon>
        <taxon>Methylocella</taxon>
    </lineage>
</organism>
<comment type="caution">
    <text evidence="6">The sequence shown here is derived from an EMBL/GenBank/DDBJ whole genome shotgun (WGS) entry which is preliminary data.</text>
</comment>
<feature type="transmembrane region" description="Helical" evidence="5">
    <location>
        <begin position="245"/>
        <end position="265"/>
    </location>
</feature>
<feature type="transmembrane region" description="Helical" evidence="5">
    <location>
        <begin position="349"/>
        <end position="370"/>
    </location>
</feature>
<accession>A0A8B6M034</accession>
<comment type="subcellular location">
    <subcellularLocation>
        <location evidence="1">Membrane</location>
        <topology evidence="1">Multi-pass membrane protein</topology>
    </subcellularLocation>
</comment>
<evidence type="ECO:0000256" key="2">
    <source>
        <dbReference type="ARBA" id="ARBA00022692"/>
    </source>
</evidence>
<feature type="transmembrane region" description="Helical" evidence="5">
    <location>
        <begin position="285"/>
        <end position="308"/>
    </location>
</feature>
<evidence type="ECO:0000256" key="1">
    <source>
        <dbReference type="ARBA" id="ARBA00004141"/>
    </source>
</evidence>
<dbReference type="PANTHER" id="PTHR43424:SF1">
    <property type="entry name" value="LOCUS PUTATIVE PROTEIN 1-RELATED"/>
    <property type="match status" value="1"/>
</dbReference>
<keyword evidence="3 5" id="KW-1133">Transmembrane helix</keyword>
<proteinExistence type="predicted"/>
<dbReference type="Proteomes" id="UP000485880">
    <property type="component" value="Unassembled WGS sequence"/>
</dbReference>
<evidence type="ECO:0000256" key="3">
    <source>
        <dbReference type="ARBA" id="ARBA00022989"/>
    </source>
</evidence>
<feature type="transmembrane region" description="Helical" evidence="5">
    <location>
        <begin position="210"/>
        <end position="233"/>
    </location>
</feature>
<evidence type="ECO:0000313" key="6">
    <source>
        <dbReference type="EMBL" id="VTZ48391.1"/>
    </source>
</evidence>
<dbReference type="InterPro" id="IPR002797">
    <property type="entry name" value="Polysacc_synth"/>
</dbReference>
<evidence type="ECO:0000256" key="5">
    <source>
        <dbReference type="SAM" id="Phobius"/>
    </source>
</evidence>
<evidence type="ECO:0000256" key="4">
    <source>
        <dbReference type="ARBA" id="ARBA00023136"/>
    </source>
</evidence>
<feature type="transmembrane region" description="Helical" evidence="5">
    <location>
        <begin position="137"/>
        <end position="157"/>
    </location>
</feature>
<evidence type="ECO:0008006" key="8">
    <source>
        <dbReference type="Google" id="ProtNLM"/>
    </source>
</evidence>
<keyword evidence="2 5" id="KW-0812">Transmembrane</keyword>
<reference evidence="6 7" key="1">
    <citation type="submission" date="2019-05" db="EMBL/GenBank/DDBJ databases">
        <authorList>
            <person name="Farhan Ul Haque M."/>
        </authorList>
    </citation>
    <scope>NUCLEOTIDE SEQUENCE [LARGE SCALE GENOMIC DNA]</scope>
    <source>
        <strain evidence="6">2</strain>
    </source>
</reference>
<sequence>MKKAFFALYCAYAARYLTSFFSLPFLARELGPVGLGHLAIATSMVMVVSIWVEYGFSVSALREISAAKPDDRGGIVIGVTTAKLVLWGVAGLTLGALKLFFPPISHFPADLGLVVLLGGVQAFNLGWYFLGVGRASVSAVIDGLGALMWFIPAFFLVRSPSDVNLVLICQLGSQAVLVLIAHGIIFTSLKRFSVDWVKVIEQVKSGGPLFVKKIAMAAHSAAIVLILGAMAGPVQVGYFNAADRFAGAIVASFYPAAQAVMPYLFNRAATDGSDSIFTASRYMSIILLIASIIITTSIYFTAHILIAVFAGPQYTPSIQILQILAFTFPLVAINQALGLYIMLPLRLDVSFLAGVILGECASLILTYIWASSLGAVGVASFRVIEAAISAIVFSIVLYKKRYIQKLLFGRSGKAIPAAHR</sequence>
<dbReference type="PANTHER" id="PTHR43424">
    <property type="entry name" value="LOCUS PUTATIVE PROTEIN 1-RELATED"/>
    <property type="match status" value="1"/>
</dbReference>
<protein>
    <recommendedName>
        <fullName evidence="8">Polysaccharide biosynthesis protein</fullName>
    </recommendedName>
</protein>
<name>A0A8B6M034_METTU</name>
<dbReference type="Pfam" id="PF01943">
    <property type="entry name" value="Polysacc_synt"/>
    <property type="match status" value="1"/>
</dbReference>
<feature type="transmembrane region" description="Helical" evidence="5">
    <location>
        <begin position="163"/>
        <end position="189"/>
    </location>
</feature>
<dbReference type="AlphaFoldDB" id="A0A8B6M034"/>
<feature type="transmembrane region" description="Helical" evidence="5">
    <location>
        <begin position="376"/>
        <end position="398"/>
    </location>
</feature>
<evidence type="ECO:0000313" key="7">
    <source>
        <dbReference type="Proteomes" id="UP000485880"/>
    </source>
</evidence>
<keyword evidence="7" id="KW-1185">Reference proteome</keyword>
<gene>
    <name evidence="6" type="ORF">MPC4_10341</name>
</gene>
<dbReference type="GO" id="GO:0016020">
    <property type="term" value="C:membrane"/>
    <property type="evidence" value="ECO:0007669"/>
    <property type="project" value="UniProtKB-SubCell"/>
</dbReference>
<feature type="transmembrane region" description="Helical" evidence="5">
    <location>
        <begin position="109"/>
        <end position="130"/>
    </location>
</feature>
<dbReference type="RefSeq" id="WP_174510967.1">
    <property type="nucleotide sequence ID" value="NZ_CABFMQ020000001.1"/>
</dbReference>
<feature type="transmembrane region" description="Helical" evidence="5">
    <location>
        <begin position="73"/>
        <end position="97"/>
    </location>
</feature>
<feature type="transmembrane region" description="Helical" evidence="5">
    <location>
        <begin position="37"/>
        <end position="61"/>
    </location>
</feature>
<feature type="transmembrane region" description="Helical" evidence="5">
    <location>
        <begin position="320"/>
        <end position="342"/>
    </location>
</feature>